<gene>
    <name evidence="1" type="ORF">EVAR_51722_1</name>
</gene>
<protein>
    <submittedName>
        <fullName evidence="1">Uncharacterized protein</fullName>
    </submittedName>
</protein>
<organism evidence="1 2">
    <name type="scientific">Eumeta variegata</name>
    <name type="common">Bagworm moth</name>
    <name type="synonym">Eumeta japonica</name>
    <dbReference type="NCBI Taxonomy" id="151549"/>
    <lineage>
        <taxon>Eukaryota</taxon>
        <taxon>Metazoa</taxon>
        <taxon>Ecdysozoa</taxon>
        <taxon>Arthropoda</taxon>
        <taxon>Hexapoda</taxon>
        <taxon>Insecta</taxon>
        <taxon>Pterygota</taxon>
        <taxon>Neoptera</taxon>
        <taxon>Endopterygota</taxon>
        <taxon>Lepidoptera</taxon>
        <taxon>Glossata</taxon>
        <taxon>Ditrysia</taxon>
        <taxon>Tineoidea</taxon>
        <taxon>Psychidae</taxon>
        <taxon>Oiketicinae</taxon>
        <taxon>Eumeta</taxon>
    </lineage>
</organism>
<keyword evidence="2" id="KW-1185">Reference proteome</keyword>
<evidence type="ECO:0000313" key="1">
    <source>
        <dbReference type="EMBL" id="GBP62770.1"/>
    </source>
</evidence>
<sequence>MRSAVVVVVLLTEKIPPCNLTRTNRAMNLSQIKSPRSWSRGALPVSGPAARRRAGDARVHDPKVVLIIFISQMQSLIVRRTPRSLQVYKIRTKV</sequence>
<comment type="caution">
    <text evidence="1">The sequence shown here is derived from an EMBL/GenBank/DDBJ whole genome shotgun (WGS) entry which is preliminary data.</text>
</comment>
<evidence type="ECO:0000313" key="2">
    <source>
        <dbReference type="Proteomes" id="UP000299102"/>
    </source>
</evidence>
<dbReference type="EMBL" id="BGZK01000849">
    <property type="protein sequence ID" value="GBP62770.1"/>
    <property type="molecule type" value="Genomic_DNA"/>
</dbReference>
<proteinExistence type="predicted"/>
<dbReference type="AlphaFoldDB" id="A0A4C1XI49"/>
<name>A0A4C1XI49_EUMVA</name>
<reference evidence="1 2" key="1">
    <citation type="journal article" date="2019" name="Commun. Biol.">
        <title>The bagworm genome reveals a unique fibroin gene that provides high tensile strength.</title>
        <authorList>
            <person name="Kono N."/>
            <person name="Nakamura H."/>
            <person name="Ohtoshi R."/>
            <person name="Tomita M."/>
            <person name="Numata K."/>
            <person name="Arakawa K."/>
        </authorList>
    </citation>
    <scope>NUCLEOTIDE SEQUENCE [LARGE SCALE GENOMIC DNA]</scope>
</reference>
<accession>A0A4C1XI49</accession>
<dbReference type="Proteomes" id="UP000299102">
    <property type="component" value="Unassembled WGS sequence"/>
</dbReference>